<dbReference type="InterPro" id="IPR009057">
    <property type="entry name" value="Homeodomain-like_sf"/>
</dbReference>
<proteinExistence type="predicted"/>
<dbReference type="KEGG" id="mpk:VL20_3706"/>
<gene>
    <name evidence="3" type="ORF">VL20_3706</name>
</gene>
<organism evidence="3 4">
    <name type="scientific">Microcystis panniformis FACHB-1757</name>
    <dbReference type="NCBI Taxonomy" id="1638788"/>
    <lineage>
        <taxon>Bacteria</taxon>
        <taxon>Bacillati</taxon>
        <taxon>Cyanobacteriota</taxon>
        <taxon>Cyanophyceae</taxon>
        <taxon>Oscillatoriophycideae</taxon>
        <taxon>Chroococcales</taxon>
        <taxon>Microcystaceae</taxon>
        <taxon>Microcystis</taxon>
    </lineage>
</organism>
<sequence>MRKKVIDYVENGGSITKAAALFNIGRATIYRWLGREKLEATKVKHRQRKLDWKALSKDVQENPQARLRDRAEKFGVRPSAICYALKKMKVTRKKKGIRYRERNREERMKYYRVLRELIKIYGSESLVFIDESGFEEFQACFYAWSKKGKKVFGDRQGKRGKRENLVAGRRKGKKDFIAPMVFTRSLNAEGFEGWLSLYLLPSRAHNISINYG</sequence>
<dbReference type="AlphaFoldDB" id="A0A0K1S3H6"/>
<dbReference type="InterPro" id="IPR002622">
    <property type="entry name" value="Transposase_14"/>
</dbReference>
<name>A0A0K1S3H6_9CHRO</name>
<dbReference type="Pfam" id="PF13358">
    <property type="entry name" value="DDE_3"/>
    <property type="match status" value="1"/>
</dbReference>
<evidence type="ECO:0000313" key="3">
    <source>
        <dbReference type="EMBL" id="AKV68692.1"/>
    </source>
</evidence>
<keyword evidence="4" id="KW-1185">Reference proteome</keyword>
<evidence type="ECO:0000313" key="4">
    <source>
        <dbReference type="Proteomes" id="UP000068167"/>
    </source>
</evidence>
<dbReference type="SUPFAM" id="SSF46689">
    <property type="entry name" value="Homeodomain-like"/>
    <property type="match status" value="1"/>
</dbReference>
<feature type="domain" description="Tc1-like transposase DDE" evidence="2">
    <location>
        <begin position="126"/>
        <end position="196"/>
    </location>
</feature>
<reference evidence="3 4" key="1">
    <citation type="journal article" date="2016" name="Stand. Genomic Sci.">
        <title>Complete genome sequence and genomic characterization of Microcystis panniformis FACHB 1757 by third-generation sequencing.</title>
        <authorList>
            <person name="Zhang J.Y."/>
            <person name="Guan R."/>
            <person name="Zhang H.J."/>
            <person name="Li H."/>
            <person name="Xiao P."/>
            <person name="Yu G.L."/>
            <person name="Du L."/>
            <person name="Cao D.M."/>
            <person name="Zhu B.C."/>
            <person name="Li R.H."/>
            <person name="Lu Z.H."/>
        </authorList>
    </citation>
    <scope>NUCLEOTIDE SEQUENCE [LARGE SCALE GENOMIC DNA]</scope>
    <source>
        <strain evidence="3 4">FACHB-1757</strain>
    </source>
</reference>
<dbReference type="Proteomes" id="UP000068167">
    <property type="component" value="Chromosome"/>
</dbReference>
<dbReference type="Pfam" id="PF01710">
    <property type="entry name" value="HTH_Tnp_IS630"/>
    <property type="match status" value="1"/>
</dbReference>
<evidence type="ECO:0000259" key="1">
    <source>
        <dbReference type="Pfam" id="PF01710"/>
    </source>
</evidence>
<dbReference type="InterPro" id="IPR038717">
    <property type="entry name" value="Tc1-like_DDE_dom"/>
</dbReference>
<evidence type="ECO:0000259" key="2">
    <source>
        <dbReference type="Pfam" id="PF13358"/>
    </source>
</evidence>
<protein>
    <submittedName>
        <fullName evidence="3">Mobile element protein</fullName>
    </submittedName>
</protein>
<dbReference type="PATRIC" id="fig|1638788.3.peg.3742"/>
<dbReference type="PANTHER" id="PTHR46564">
    <property type="entry name" value="TRANSPOSASE"/>
    <property type="match status" value="1"/>
</dbReference>
<dbReference type="EMBL" id="CP011339">
    <property type="protein sequence ID" value="AKV68692.1"/>
    <property type="molecule type" value="Genomic_DNA"/>
</dbReference>
<dbReference type="PANTHER" id="PTHR46564:SF1">
    <property type="entry name" value="TRANSPOSASE"/>
    <property type="match status" value="1"/>
</dbReference>
<accession>A0A0K1S3H6</accession>
<feature type="domain" description="Transposase Synechocystis PCC 6803" evidence="1">
    <location>
        <begin position="1"/>
        <end position="105"/>
    </location>
</feature>